<dbReference type="SUPFAM" id="SSF53822">
    <property type="entry name" value="Periplasmic binding protein-like I"/>
    <property type="match status" value="1"/>
</dbReference>
<dbReference type="Gene3D" id="1.10.287.70">
    <property type="match status" value="1"/>
</dbReference>
<dbReference type="CDD" id="cd13686">
    <property type="entry name" value="GluR_Plant"/>
    <property type="match status" value="1"/>
</dbReference>
<dbReference type="InterPro" id="IPR001320">
    <property type="entry name" value="Iontro_rcpt_C"/>
</dbReference>
<dbReference type="EMBL" id="JABTTQ020000996">
    <property type="protein sequence ID" value="KAK6136958.1"/>
    <property type="molecule type" value="Genomic_DNA"/>
</dbReference>
<evidence type="ECO:0000313" key="19">
    <source>
        <dbReference type="Proteomes" id="UP001318860"/>
    </source>
</evidence>
<evidence type="ECO:0000256" key="8">
    <source>
        <dbReference type="ARBA" id="ARBA00023136"/>
    </source>
</evidence>
<keyword evidence="3 13" id="KW-0813">Transport</keyword>
<dbReference type="Gene3D" id="3.40.190.10">
    <property type="entry name" value="Periplasmic binding protein-like II"/>
    <property type="match status" value="1"/>
</dbReference>
<comment type="similarity">
    <text evidence="2 13">Belongs to the glutamate-gated ion channel (TC 1.A.10.1) family.</text>
</comment>
<dbReference type="Pfam" id="PF00060">
    <property type="entry name" value="Lig_chan"/>
    <property type="match status" value="1"/>
</dbReference>
<evidence type="ECO:0000256" key="1">
    <source>
        <dbReference type="ARBA" id="ARBA00004141"/>
    </source>
</evidence>
<feature type="domain" description="Ionotropic glutamate receptor C-terminal" evidence="17">
    <location>
        <begin position="471"/>
        <end position="814"/>
    </location>
</feature>
<evidence type="ECO:0000313" key="18">
    <source>
        <dbReference type="EMBL" id="KAK6136958.1"/>
    </source>
</evidence>
<dbReference type="PIRSF" id="PIRSF037090">
    <property type="entry name" value="Iontro_Glu-like_rcpt_pln"/>
    <property type="match status" value="1"/>
</dbReference>
<name>A0ABR0VNZ2_REHGL</name>
<keyword evidence="7 13" id="KW-0406">Ion transport</keyword>
<evidence type="ECO:0000256" key="3">
    <source>
        <dbReference type="ARBA" id="ARBA00022448"/>
    </source>
</evidence>
<dbReference type="CDD" id="cd19990">
    <property type="entry name" value="PBP1_GABAb_receptor_plant"/>
    <property type="match status" value="1"/>
</dbReference>
<comment type="function">
    <text evidence="13">Glutamate-gated receptor that probably acts as non-selective cation channel.</text>
</comment>
<evidence type="ECO:0000256" key="6">
    <source>
        <dbReference type="ARBA" id="ARBA00022989"/>
    </source>
</evidence>
<evidence type="ECO:0000256" key="7">
    <source>
        <dbReference type="ARBA" id="ARBA00023065"/>
    </source>
</evidence>
<dbReference type="InterPro" id="IPR044440">
    <property type="entry name" value="GABAb_receptor_plant_PBP1"/>
</dbReference>
<evidence type="ECO:0000256" key="10">
    <source>
        <dbReference type="ARBA" id="ARBA00023180"/>
    </source>
</evidence>
<dbReference type="InterPro" id="IPR015683">
    <property type="entry name" value="Ionotropic_Glu_rcpt"/>
</dbReference>
<evidence type="ECO:0000256" key="15">
    <source>
        <dbReference type="SAM" id="Phobius"/>
    </source>
</evidence>
<keyword evidence="12 13" id="KW-0407">Ion channel</keyword>
<dbReference type="Pfam" id="PF01094">
    <property type="entry name" value="ANF_receptor"/>
    <property type="match status" value="1"/>
</dbReference>
<evidence type="ECO:0000256" key="14">
    <source>
        <dbReference type="SAM" id="MobiDB-lite"/>
    </source>
</evidence>
<evidence type="ECO:0000256" key="12">
    <source>
        <dbReference type="ARBA" id="ARBA00023303"/>
    </source>
</evidence>
<keyword evidence="19" id="KW-1185">Reference proteome</keyword>
<dbReference type="InterPro" id="IPR028082">
    <property type="entry name" value="Peripla_BP_I"/>
</dbReference>
<feature type="chain" id="PRO_5046854734" description="Glutamate receptor" evidence="16">
    <location>
        <begin position="31"/>
        <end position="957"/>
    </location>
</feature>
<dbReference type="PANTHER" id="PTHR34836">
    <property type="entry name" value="OS06G0188250 PROTEIN"/>
    <property type="match status" value="1"/>
</dbReference>
<feature type="transmembrane region" description="Helical" evidence="15">
    <location>
        <begin position="595"/>
        <end position="615"/>
    </location>
</feature>
<dbReference type="PANTHER" id="PTHR34836:SF7">
    <property type="entry name" value="RECEPTOR LIGAND BINDING REGION DOMAIN-CONTAINING PROTEIN"/>
    <property type="match status" value="1"/>
</dbReference>
<feature type="transmembrane region" description="Helical" evidence="15">
    <location>
        <begin position="657"/>
        <end position="676"/>
    </location>
</feature>
<evidence type="ECO:0000256" key="13">
    <source>
        <dbReference type="PIRNR" id="PIRNR037090"/>
    </source>
</evidence>
<protein>
    <recommendedName>
        <fullName evidence="13">Glutamate receptor</fullName>
    </recommendedName>
</protein>
<gene>
    <name evidence="18" type="ORF">DH2020_029298</name>
</gene>
<comment type="caution">
    <text evidence="18">The sequence shown here is derived from an EMBL/GenBank/DDBJ whole genome shotgun (WGS) entry which is preliminary data.</text>
</comment>
<dbReference type="InterPro" id="IPR017103">
    <property type="entry name" value="Iontropic_Glu_rcpt_pln"/>
</dbReference>
<feature type="signal peptide" evidence="16">
    <location>
        <begin position="1"/>
        <end position="30"/>
    </location>
</feature>
<proteinExistence type="inferred from homology"/>
<organism evidence="18 19">
    <name type="scientific">Rehmannia glutinosa</name>
    <name type="common">Chinese foxglove</name>
    <dbReference type="NCBI Taxonomy" id="99300"/>
    <lineage>
        <taxon>Eukaryota</taxon>
        <taxon>Viridiplantae</taxon>
        <taxon>Streptophyta</taxon>
        <taxon>Embryophyta</taxon>
        <taxon>Tracheophyta</taxon>
        <taxon>Spermatophyta</taxon>
        <taxon>Magnoliopsida</taxon>
        <taxon>eudicotyledons</taxon>
        <taxon>Gunneridae</taxon>
        <taxon>Pentapetalae</taxon>
        <taxon>asterids</taxon>
        <taxon>lamiids</taxon>
        <taxon>Lamiales</taxon>
        <taxon>Orobanchaceae</taxon>
        <taxon>Rehmannieae</taxon>
        <taxon>Rehmannia</taxon>
    </lineage>
</organism>
<feature type="region of interest" description="Disordered" evidence="14">
    <location>
        <begin position="888"/>
        <end position="922"/>
    </location>
</feature>
<keyword evidence="5 16" id="KW-0732">Signal</keyword>
<evidence type="ECO:0000256" key="9">
    <source>
        <dbReference type="ARBA" id="ARBA00023170"/>
    </source>
</evidence>
<keyword evidence="9 13" id="KW-0675">Receptor</keyword>
<keyword evidence="6 15" id="KW-1133">Transmembrane helix</keyword>
<evidence type="ECO:0000256" key="2">
    <source>
        <dbReference type="ARBA" id="ARBA00008685"/>
    </source>
</evidence>
<accession>A0ABR0VNZ2</accession>
<sequence>MLKIIHRSRFLVFLVLIHFFIIDNPYCSDARDVKVNGTSKDSRSLLAVPIGVVLDLNSPLGFMADLCMKMAVSDFYEAHPKYKTRLKLHTKNADSVLDANFAVLELLKHEEVHGIIGPQGSTEETFFAELGRKVHVPIISFTAKTRRSYKENRYFFRAMPDDAVQAQALAAICLGFEWPEVAVLYEDTENGNQFVSYLNKAFQEVEIGLAYMIAIPSSAENCHILKELNKLATKQTRIFLVHMNPSLGYRLFNLAKRAGVMNEGYAWLITNSLSIFMNSIDSVTHDSMEGVLGIRPYVSRTKDLESFQDRWKRNMIVNNTMGPNIELNVYGLWAYDAVTALATAVEKVISVDSTLFDVNTTRNRTDKTNLRISTFGPGLLNELSSTKFRGLSGEFQLVDGKLKPSAVEIFNVIGTGEKTIGFWTPDRGLRRELSSNGESTYSTSTKELKNIMWPGDSLTRPKGWAIPTSGKLRVGVPWKHGFMEFVDVTIDRARNHPNVTGFSIDIFLATLDLLPFPINYEFSYYNDTENIDWSYDDMLHKIPQEFDMVVGDTTIWAPRAIDVDFSLPYSESGVVLVVKNKKPFDMWIFIKPLRWDLWLAIIVACILMGIVLRILENRVTSNDTDSVRTHKERRGMIHWSPVAVLAFPERNMVSNNWSFIVLVFWLFMAFILMQSYTANLSAILTVDQLKFAFSDNYYVGFQEGSFMKQFLTEQLHISESRLRSYSSAEEYHNAMSKGSKNGGIDAIFDEIPYMKLFLNKYDSQYKMVGPTYKTGGFGFAFPVGSPLAAHFSKAILGVTQGPNMTAIEQKNFGPGYSSQDPLSSTISQQTSSLSLYDFAGLFLIIGSVTVFALFCSETAIGRKLTDKTGRFIQSCFSFKTSRVNSMEDASVDGDSAEPVQDQDNFSVPSPVEGSNSHFVEEGPQHVDEEIHEIELSNETYAAQNLGMRIENNEERTS</sequence>
<dbReference type="SUPFAM" id="SSF53850">
    <property type="entry name" value="Periplasmic binding protein-like II"/>
    <property type="match status" value="1"/>
</dbReference>
<evidence type="ECO:0000256" key="4">
    <source>
        <dbReference type="ARBA" id="ARBA00022692"/>
    </source>
</evidence>
<evidence type="ECO:0000256" key="5">
    <source>
        <dbReference type="ARBA" id="ARBA00022729"/>
    </source>
</evidence>
<dbReference type="Proteomes" id="UP001318860">
    <property type="component" value="Unassembled WGS sequence"/>
</dbReference>
<keyword evidence="10" id="KW-0325">Glycoprotein</keyword>
<feature type="compositionally biased region" description="Polar residues" evidence="14">
    <location>
        <begin position="901"/>
        <end position="917"/>
    </location>
</feature>
<reference evidence="18 19" key="1">
    <citation type="journal article" date="2021" name="Comput. Struct. Biotechnol. J.">
        <title>De novo genome assembly of the potent medicinal plant Rehmannia glutinosa using nanopore technology.</title>
        <authorList>
            <person name="Ma L."/>
            <person name="Dong C."/>
            <person name="Song C."/>
            <person name="Wang X."/>
            <person name="Zheng X."/>
            <person name="Niu Y."/>
            <person name="Chen S."/>
            <person name="Feng W."/>
        </authorList>
    </citation>
    <scope>NUCLEOTIDE SEQUENCE [LARGE SCALE GENOMIC DNA]</scope>
    <source>
        <strain evidence="18">DH-2019</strain>
    </source>
</reference>
<keyword evidence="8 13" id="KW-0472">Membrane</keyword>
<evidence type="ECO:0000259" key="17">
    <source>
        <dbReference type="SMART" id="SM00079"/>
    </source>
</evidence>
<dbReference type="Gene3D" id="3.40.50.2300">
    <property type="match status" value="2"/>
</dbReference>
<keyword evidence="4 15" id="KW-0812">Transmembrane</keyword>
<evidence type="ECO:0000256" key="11">
    <source>
        <dbReference type="ARBA" id="ARBA00023286"/>
    </source>
</evidence>
<keyword evidence="11 13" id="KW-1071">Ligand-gated ion channel</keyword>
<feature type="transmembrane region" description="Helical" evidence="15">
    <location>
        <begin position="833"/>
        <end position="854"/>
    </location>
</feature>
<comment type="subcellular location">
    <subcellularLocation>
        <location evidence="1">Membrane</location>
        <topology evidence="1">Multi-pass membrane protein</topology>
    </subcellularLocation>
</comment>
<evidence type="ECO:0000256" key="16">
    <source>
        <dbReference type="SAM" id="SignalP"/>
    </source>
</evidence>
<dbReference type="InterPro" id="IPR001828">
    <property type="entry name" value="ANF_lig-bd_rcpt"/>
</dbReference>
<dbReference type="SMART" id="SM00079">
    <property type="entry name" value="PBPe"/>
    <property type="match status" value="1"/>
</dbReference>